<protein>
    <submittedName>
        <fullName evidence="1">Uncharacterized protein</fullName>
    </submittedName>
</protein>
<name>A0A5P2XFB3_STRST</name>
<dbReference type="AlphaFoldDB" id="A0A5P2XFB3"/>
<accession>A0A5P2XFB3</accession>
<dbReference type="KEGG" id="sspb:CP982_22730"/>
<gene>
    <name evidence="1" type="ORF">CP982_22730</name>
</gene>
<evidence type="ECO:0000313" key="2">
    <source>
        <dbReference type="Proteomes" id="UP000326505"/>
    </source>
</evidence>
<sequence>MRTKPTMFKRMLRAVLVTALSAGIGLGAVSAMDLAWSHPAKSTAAPSDLAWITPAGDKA</sequence>
<proteinExistence type="predicted"/>
<dbReference type="EMBL" id="CP023690">
    <property type="protein sequence ID" value="QEV61172.1"/>
    <property type="molecule type" value="Genomic_DNA"/>
</dbReference>
<evidence type="ECO:0000313" key="1">
    <source>
        <dbReference type="EMBL" id="QEV61172.1"/>
    </source>
</evidence>
<reference evidence="1 2" key="1">
    <citation type="submission" date="2017-09" db="EMBL/GenBank/DDBJ databases">
        <authorList>
            <person name="Lee N."/>
            <person name="Cho B.-K."/>
        </authorList>
    </citation>
    <scope>NUCLEOTIDE SEQUENCE [LARGE SCALE GENOMIC DNA]</scope>
    <source>
        <strain evidence="1 2">ATCC 27465</strain>
    </source>
</reference>
<dbReference type="Proteomes" id="UP000326505">
    <property type="component" value="Chromosome"/>
</dbReference>
<organism evidence="1 2">
    <name type="scientific">Streptomyces spectabilis</name>
    <dbReference type="NCBI Taxonomy" id="68270"/>
    <lineage>
        <taxon>Bacteria</taxon>
        <taxon>Bacillati</taxon>
        <taxon>Actinomycetota</taxon>
        <taxon>Actinomycetes</taxon>
        <taxon>Kitasatosporales</taxon>
        <taxon>Streptomycetaceae</taxon>
        <taxon>Streptomyces</taxon>
    </lineage>
</organism>